<proteinExistence type="predicted"/>
<dbReference type="OrthoDB" id="5363250at2"/>
<keyword evidence="2" id="KW-0614">Plasmid</keyword>
<evidence type="ECO:0000259" key="1">
    <source>
        <dbReference type="Pfam" id="PF13847"/>
    </source>
</evidence>
<dbReference type="RefSeq" id="WP_011527309.1">
    <property type="nucleotide sequence ID" value="NC_008013.1"/>
</dbReference>
<geneLocation type="plasmid" evidence="3">
    <name>pLaw2</name>
</geneLocation>
<dbReference type="CDD" id="cd02440">
    <property type="entry name" value="AdoMet_MTases"/>
    <property type="match status" value="1"/>
</dbReference>
<protein>
    <submittedName>
        <fullName evidence="2">NA</fullName>
    </submittedName>
</protein>
<sequence>MLGFSPHTLPGHEDNAIWNNTKLGQLAQRKYSTTAWETDFLEQLLPSLITSHNLCIDIPFIDVGCGDGRITYLLHRVGFNKLVGIDLDEINVRNAASQTPSSSLNNIVFMTGDALSLPFKHNTLQQIFISGLPSLSNVFLNIYPFLTDSSMGGGGILLCLTATALEAALIYALTRGDWKEFIHIIETQTRAASWENKNIRYPITIVENVINEAKQAGFSLEAKYGIPIFASLVFGALCQQQTLNEDDKELLYNILYTIPSINLHFMRQSLLIFRKQ</sequence>
<gene>
    <name evidence="2" type="ordered locus">LIB014</name>
</gene>
<name>Q1MNZ1_LAWIP</name>
<accession>Q1MNZ1</accession>
<dbReference type="Pfam" id="PF13847">
    <property type="entry name" value="Methyltransf_31"/>
    <property type="match status" value="1"/>
</dbReference>
<evidence type="ECO:0000313" key="2">
    <source>
        <dbReference type="EMBL" id="CAJ53913.1"/>
    </source>
</evidence>
<dbReference type="HOGENOM" id="CLU_1007582_0_0_7"/>
<dbReference type="eggNOG" id="COG2226">
    <property type="taxonomic scope" value="Bacteria"/>
</dbReference>
<keyword evidence="3" id="KW-1185">Reference proteome</keyword>
<dbReference type="Gene3D" id="3.40.50.150">
    <property type="entry name" value="Vaccinia Virus protein VP39"/>
    <property type="match status" value="1"/>
</dbReference>
<dbReference type="AlphaFoldDB" id="Q1MNZ1"/>
<feature type="domain" description="Methyltransferase" evidence="1">
    <location>
        <begin position="59"/>
        <end position="128"/>
    </location>
</feature>
<evidence type="ECO:0000313" key="3">
    <source>
        <dbReference type="Proteomes" id="UP000002430"/>
    </source>
</evidence>
<dbReference type="KEGG" id="lip:LIB014"/>
<organism evidence="2 3">
    <name type="scientific">Lawsonia intracellularis (strain PHE/MN1-00)</name>
    <dbReference type="NCBI Taxonomy" id="363253"/>
    <lineage>
        <taxon>Bacteria</taxon>
        <taxon>Pseudomonadati</taxon>
        <taxon>Thermodesulfobacteriota</taxon>
        <taxon>Desulfovibrionia</taxon>
        <taxon>Desulfovibrionales</taxon>
        <taxon>Desulfovibrionaceae</taxon>
        <taxon>Lawsonia</taxon>
    </lineage>
</organism>
<dbReference type="Proteomes" id="UP000002430">
    <property type="component" value="Plasmid 2"/>
</dbReference>
<reference evidence="2 3" key="1">
    <citation type="submission" date="2005-11" db="EMBL/GenBank/DDBJ databases">
        <title>The complete genome sequence of Lawsonia intracellularis: the causative agent of proliferative enteropathy.</title>
        <authorList>
            <person name="Kaur K."/>
            <person name="Zhang Q."/>
            <person name="Beckler D."/>
            <person name="Munir S."/>
            <person name="Li L."/>
            <person name="Kinsley K."/>
            <person name="Herron L."/>
            <person name="Peterson A."/>
            <person name="May B."/>
            <person name="Singh S."/>
            <person name="Gebhart C."/>
            <person name="Kapur V."/>
        </authorList>
    </citation>
    <scope>NUCLEOTIDE SEQUENCE [LARGE SCALE GENOMIC DNA]</scope>
    <source>
        <strain evidence="2 3">PHE/MN1-00</strain>
        <plasmid evidence="3">pLaw2</plasmid>
    </source>
</reference>
<dbReference type="SUPFAM" id="SSF53335">
    <property type="entry name" value="S-adenosyl-L-methionine-dependent methyltransferases"/>
    <property type="match status" value="1"/>
</dbReference>
<dbReference type="EMBL" id="AM180254">
    <property type="protein sequence ID" value="CAJ53913.1"/>
    <property type="molecule type" value="Genomic_DNA"/>
</dbReference>
<dbReference type="InterPro" id="IPR025714">
    <property type="entry name" value="Methyltranfer_dom"/>
</dbReference>
<dbReference type="InterPro" id="IPR029063">
    <property type="entry name" value="SAM-dependent_MTases_sf"/>
</dbReference>